<dbReference type="PANTHER" id="PTHR30008">
    <property type="entry name" value="EXODEOXYRIBONUCLEASE 7 LARGE SUBUNIT"/>
    <property type="match status" value="1"/>
</dbReference>
<dbReference type="InterPro" id="IPR025824">
    <property type="entry name" value="OB-fold_nuc-bd_dom"/>
</dbReference>
<dbReference type="GO" id="GO:0006308">
    <property type="term" value="P:DNA catabolic process"/>
    <property type="evidence" value="ECO:0007669"/>
    <property type="project" value="UniProtKB-UniRule"/>
</dbReference>
<keyword evidence="1 5" id="KW-0963">Cytoplasm</keyword>
<dbReference type="GO" id="GO:0008855">
    <property type="term" value="F:exodeoxyribonuclease VII activity"/>
    <property type="evidence" value="ECO:0007669"/>
    <property type="project" value="UniProtKB-UniRule"/>
</dbReference>
<evidence type="ECO:0000256" key="6">
    <source>
        <dbReference type="RuleBase" id="RU004355"/>
    </source>
</evidence>
<accession>K0J7D6</accession>
<feature type="coiled-coil region" evidence="7">
    <location>
        <begin position="310"/>
        <end position="375"/>
    </location>
</feature>
<feature type="domain" description="Exonuclease VII large subunit C-terminal" evidence="8">
    <location>
        <begin position="124"/>
        <end position="438"/>
    </location>
</feature>
<comment type="catalytic activity">
    <reaction evidence="5 6">
        <text>Exonucleolytic cleavage in either 5'- to 3'- or 3'- to 5'-direction to yield nucleoside 5'-phosphates.</text>
        <dbReference type="EC" id="3.1.11.6"/>
    </reaction>
</comment>
<dbReference type="Proteomes" id="UP000006294">
    <property type="component" value="Chromosome"/>
</dbReference>
<evidence type="ECO:0000256" key="5">
    <source>
        <dbReference type="HAMAP-Rule" id="MF_00378"/>
    </source>
</evidence>
<dbReference type="RefSeq" id="WP_015009913.1">
    <property type="nucleotide sequence ID" value="NC_018704.1"/>
</dbReference>
<dbReference type="AlphaFoldDB" id="K0J7D6"/>
<organism evidence="10 11">
    <name type="scientific">Amphibacillus xylanus (strain ATCC 51415 / DSM 6626 / JCM 7361 / LMG 17667 / NBRC 15112 / Ep01)</name>
    <dbReference type="NCBI Taxonomy" id="698758"/>
    <lineage>
        <taxon>Bacteria</taxon>
        <taxon>Bacillati</taxon>
        <taxon>Bacillota</taxon>
        <taxon>Bacilli</taxon>
        <taxon>Bacillales</taxon>
        <taxon>Bacillaceae</taxon>
        <taxon>Amphibacillus</taxon>
    </lineage>
</organism>
<dbReference type="NCBIfam" id="TIGR00237">
    <property type="entry name" value="xseA"/>
    <property type="match status" value="1"/>
</dbReference>
<dbReference type="InterPro" id="IPR003753">
    <property type="entry name" value="Exonuc_VII_L"/>
</dbReference>
<comment type="function">
    <text evidence="5">Bidirectionally degrades single-stranded DNA into large acid-insoluble oligonucleotides, which are then degraded further into small acid-soluble oligonucleotides.</text>
</comment>
<dbReference type="HAMAP" id="MF_00378">
    <property type="entry name" value="Exonuc_7_L"/>
    <property type="match status" value="1"/>
</dbReference>
<dbReference type="EMBL" id="AP012050">
    <property type="protein sequence ID" value="BAM47308.1"/>
    <property type="molecule type" value="Genomic_DNA"/>
</dbReference>
<dbReference type="PATRIC" id="fig|698758.3.peg.1174"/>
<comment type="similarity">
    <text evidence="5 6">Belongs to the XseA family.</text>
</comment>
<comment type="subunit">
    <text evidence="5">Heterooligomer composed of large and small subunits.</text>
</comment>
<dbReference type="Pfam" id="PF13742">
    <property type="entry name" value="tRNA_anti_2"/>
    <property type="match status" value="1"/>
</dbReference>
<reference evidence="10 11" key="1">
    <citation type="submission" date="2011-01" db="EMBL/GenBank/DDBJ databases">
        <title>Whole genome sequence of Amphibacillus xylinus NBRC 15112.</title>
        <authorList>
            <person name="Nakazawa H."/>
            <person name="Katano Y."/>
            <person name="Nakamura S."/>
            <person name="Sasagawa M."/>
            <person name="Fukada J."/>
            <person name="Arai T."/>
            <person name="Sasakura N."/>
            <person name="Mochizuki D."/>
            <person name="Hosoyama A."/>
            <person name="Harada K."/>
            <person name="Horikawa H."/>
            <person name="Kato Y."/>
            <person name="Harada T."/>
            <person name="Sasaki K."/>
            <person name="Sekiguchi M."/>
            <person name="Hodoyama M."/>
            <person name="Nishiko R."/>
            <person name="Narita H."/>
            <person name="Hanamaki A."/>
            <person name="Hata C."/>
            <person name="Konno Y."/>
            <person name="Niimura Y."/>
            <person name="Yamazaki S."/>
            <person name="Fujita N."/>
        </authorList>
    </citation>
    <scope>NUCLEOTIDE SEQUENCE [LARGE SCALE GENOMIC DNA]</scope>
    <source>
        <strain evidence="11">ATCC 51415 / DSM 6626 / JCM 7361 / LMG 17667 / NBRC 15112 / Ep01</strain>
    </source>
</reference>
<keyword evidence="7" id="KW-0175">Coiled coil</keyword>
<feature type="domain" description="OB-fold nucleic acid binding" evidence="9">
    <location>
        <begin position="6"/>
        <end position="100"/>
    </location>
</feature>
<keyword evidence="2 5" id="KW-0540">Nuclease</keyword>
<dbReference type="CDD" id="cd04489">
    <property type="entry name" value="ExoVII_LU_OBF"/>
    <property type="match status" value="1"/>
</dbReference>
<dbReference type="KEGG" id="axl:AXY_11760"/>
<evidence type="ECO:0000256" key="7">
    <source>
        <dbReference type="SAM" id="Coils"/>
    </source>
</evidence>
<evidence type="ECO:0000259" key="8">
    <source>
        <dbReference type="Pfam" id="PF02601"/>
    </source>
</evidence>
<evidence type="ECO:0000313" key="11">
    <source>
        <dbReference type="Proteomes" id="UP000006294"/>
    </source>
</evidence>
<gene>
    <name evidence="5 10" type="primary">xseA</name>
    <name evidence="10" type="ordered locus">AXY_11760</name>
</gene>
<dbReference type="OrthoDB" id="9802795at2"/>
<evidence type="ECO:0000256" key="4">
    <source>
        <dbReference type="ARBA" id="ARBA00022839"/>
    </source>
</evidence>
<protein>
    <recommendedName>
        <fullName evidence="5">Exodeoxyribonuclease 7 large subunit</fullName>
        <ecNumber evidence="5">3.1.11.6</ecNumber>
    </recommendedName>
    <alternativeName>
        <fullName evidence="5">Exodeoxyribonuclease VII large subunit</fullName>
        <shortName evidence="5">Exonuclease VII large subunit</shortName>
    </alternativeName>
</protein>
<dbReference type="HOGENOM" id="CLU_023625_3_1_9"/>
<keyword evidence="3 5" id="KW-0378">Hydrolase</keyword>
<dbReference type="GO" id="GO:0005737">
    <property type="term" value="C:cytoplasm"/>
    <property type="evidence" value="ECO:0007669"/>
    <property type="project" value="UniProtKB-SubCell"/>
</dbReference>
<proteinExistence type="inferred from homology"/>
<dbReference type="PANTHER" id="PTHR30008:SF0">
    <property type="entry name" value="EXODEOXYRIBONUCLEASE 7 LARGE SUBUNIT"/>
    <property type="match status" value="1"/>
</dbReference>
<name>K0J7D6_AMPXN</name>
<evidence type="ECO:0000256" key="3">
    <source>
        <dbReference type="ARBA" id="ARBA00022801"/>
    </source>
</evidence>
<dbReference type="GO" id="GO:0009318">
    <property type="term" value="C:exodeoxyribonuclease VII complex"/>
    <property type="evidence" value="ECO:0007669"/>
    <property type="project" value="UniProtKB-UniRule"/>
</dbReference>
<dbReference type="eggNOG" id="COG1570">
    <property type="taxonomic scope" value="Bacteria"/>
</dbReference>
<dbReference type="GO" id="GO:0003676">
    <property type="term" value="F:nucleic acid binding"/>
    <property type="evidence" value="ECO:0007669"/>
    <property type="project" value="InterPro"/>
</dbReference>
<evidence type="ECO:0000259" key="9">
    <source>
        <dbReference type="Pfam" id="PF13742"/>
    </source>
</evidence>
<dbReference type="InterPro" id="IPR020579">
    <property type="entry name" value="Exonuc_VII_lsu_C"/>
</dbReference>
<evidence type="ECO:0000256" key="2">
    <source>
        <dbReference type="ARBA" id="ARBA00022722"/>
    </source>
</evidence>
<evidence type="ECO:0000256" key="1">
    <source>
        <dbReference type="ARBA" id="ARBA00022490"/>
    </source>
</evidence>
<dbReference type="Pfam" id="PF02601">
    <property type="entry name" value="Exonuc_VII_L"/>
    <property type="match status" value="1"/>
</dbReference>
<keyword evidence="4 5" id="KW-0269">Exonuclease</keyword>
<sequence length="449" mass="51558">MSERYLTVTALTRYIKRKFELDQHLTTVWLKAEISNFKLHSRGHMYFTLKDDQSRILAVMFAGYNRSLRFQPEDGMHVIVKGEVSVYEAAGQYQLYVHDMIPDGVGALHLAFEQLKQKLSNEGLFDETRKKSIPSFPEHIGIITSPTGAAIKDILSTINRRFPIVKISVFPALVQGEQAKFDLVNKINQANQMESIDTLIVGRGGGSIEELWPFNEEIVARAIANSRIPIISAVGHETDTTIADFVADLRAATPTAAAELAVPNLVDLIDRTNNLKRVLHNQFSTIINKKHEQLNKLKSSTAFQYPKQLIFQKEQELDRLVERLEKNTTQLIQNKKDIYQETRTRFKLNNPEHQLKSYQQKMNFLRQNLHNHFQKQFDHKVTQFDRYLNKLMLLSPLHTMKRGYSIGYDQSGNIIKSVNHVELGDRMTLRLADGTIESEITHIEENSND</sequence>
<dbReference type="STRING" id="698758.AXY_11760"/>
<keyword evidence="11" id="KW-1185">Reference proteome</keyword>
<evidence type="ECO:0000313" key="10">
    <source>
        <dbReference type="EMBL" id="BAM47308.1"/>
    </source>
</evidence>
<dbReference type="EC" id="3.1.11.6" evidence="5"/>
<comment type="subcellular location">
    <subcellularLocation>
        <location evidence="5 6">Cytoplasm</location>
    </subcellularLocation>
</comment>